<evidence type="ECO:0000313" key="1">
    <source>
        <dbReference type="EMBL" id="KKN30361.1"/>
    </source>
</evidence>
<dbReference type="SUPFAM" id="SSF49899">
    <property type="entry name" value="Concanavalin A-like lectins/glucanases"/>
    <property type="match status" value="1"/>
</dbReference>
<proteinExistence type="predicted"/>
<name>A0A0F9RZL6_9ZZZZ</name>
<accession>A0A0F9RZL6</accession>
<protein>
    <recommendedName>
        <fullName evidence="2">LamG-like jellyroll fold domain-containing protein</fullName>
    </recommendedName>
</protein>
<organism evidence="1">
    <name type="scientific">marine sediment metagenome</name>
    <dbReference type="NCBI Taxonomy" id="412755"/>
    <lineage>
        <taxon>unclassified sequences</taxon>
        <taxon>metagenomes</taxon>
        <taxon>ecological metagenomes</taxon>
    </lineage>
</organism>
<dbReference type="EMBL" id="LAZR01002412">
    <property type="protein sequence ID" value="KKN30361.1"/>
    <property type="molecule type" value="Genomic_DNA"/>
</dbReference>
<dbReference type="InterPro" id="IPR013320">
    <property type="entry name" value="ConA-like_dom_sf"/>
</dbReference>
<reference evidence="1" key="1">
    <citation type="journal article" date="2015" name="Nature">
        <title>Complex archaea that bridge the gap between prokaryotes and eukaryotes.</title>
        <authorList>
            <person name="Spang A."/>
            <person name="Saw J.H."/>
            <person name="Jorgensen S.L."/>
            <person name="Zaremba-Niedzwiedzka K."/>
            <person name="Martijn J."/>
            <person name="Lind A.E."/>
            <person name="van Eijk R."/>
            <person name="Schleper C."/>
            <person name="Guy L."/>
            <person name="Ettema T.J."/>
        </authorList>
    </citation>
    <scope>NUCLEOTIDE SEQUENCE</scope>
</reference>
<sequence>MSSRRNIEQKRAEGLVGRDWGILNEIRAILGTTKAHMWPCLEATGAVVTGFAATDLVPSDELGSVNLEDEFIPVLAGRSEGFRAYHYTGDNNRHLLAGDSAEYSFEGDGSTPNSDDAFSVAAWVFPTETASAYQTIMAKYDEGVATEWTFGLNASDELALQLFDGIDGASGHVTGTSVFTAVRHRMGFYVATYSGTGDEAGINLYKDGIIEAAPVQITTGSYVSMDDTAATLMLGGRDDGGVPDDLMEGWQMLPMLTGKVLDEDEVETLYQLSRVLVGA</sequence>
<comment type="caution">
    <text evidence="1">The sequence shown here is derived from an EMBL/GenBank/DDBJ whole genome shotgun (WGS) entry which is preliminary data.</text>
</comment>
<dbReference type="AlphaFoldDB" id="A0A0F9RZL6"/>
<dbReference type="Gene3D" id="2.60.120.200">
    <property type="match status" value="1"/>
</dbReference>
<evidence type="ECO:0008006" key="2">
    <source>
        <dbReference type="Google" id="ProtNLM"/>
    </source>
</evidence>
<gene>
    <name evidence="1" type="ORF">LCGC14_0834640</name>
</gene>
<dbReference type="Pfam" id="PF13385">
    <property type="entry name" value="Laminin_G_3"/>
    <property type="match status" value="1"/>
</dbReference>